<evidence type="ECO:0000256" key="3">
    <source>
        <dbReference type="ARBA" id="ARBA00023125"/>
    </source>
</evidence>
<evidence type="ECO:0000256" key="4">
    <source>
        <dbReference type="ARBA" id="ARBA00023163"/>
    </source>
</evidence>
<evidence type="ECO:0000256" key="2">
    <source>
        <dbReference type="ARBA" id="ARBA00023082"/>
    </source>
</evidence>
<dbReference type="SUPFAM" id="SSF88946">
    <property type="entry name" value="Sigma2 domain of RNA polymerase sigma factors"/>
    <property type="match status" value="1"/>
</dbReference>
<keyword evidence="1" id="KW-0805">Transcription regulation</keyword>
<dbReference type="GO" id="GO:0003677">
    <property type="term" value="F:DNA binding"/>
    <property type="evidence" value="ECO:0007669"/>
    <property type="project" value="UniProtKB-KW"/>
</dbReference>
<name>A0A7S6RFR2_9CYAN</name>
<reference evidence="7" key="1">
    <citation type="submission" date="2020-10" db="EMBL/GenBank/DDBJ databases">
        <title>Genome-based taxonomic classification of the species Anabaenopsis elenkinii.</title>
        <authorList>
            <person name="Delbaje E."/>
            <person name="Andreote A.P.D."/>
            <person name="Pellegrinetti T.A."/>
            <person name="Cruz R.B."/>
            <person name="Branco L.H.Z."/>
            <person name="Fiore M.F."/>
        </authorList>
    </citation>
    <scope>NUCLEOTIDE SEQUENCE [LARGE SCALE GENOMIC DNA]</scope>
    <source>
        <strain evidence="7">CCIBt3563</strain>
    </source>
</reference>
<dbReference type="InterPro" id="IPR013324">
    <property type="entry name" value="RNA_pol_sigma_r3/r4-like"/>
</dbReference>
<dbReference type="SUPFAM" id="SSF88659">
    <property type="entry name" value="Sigma3 and sigma4 domains of RNA polymerase sigma factors"/>
    <property type="match status" value="1"/>
</dbReference>
<proteinExistence type="predicted"/>
<dbReference type="EMBL" id="CP063311">
    <property type="protein sequence ID" value="QOV23582.1"/>
    <property type="molecule type" value="Genomic_DNA"/>
</dbReference>
<dbReference type="KEGG" id="aee:IM676_04565"/>
<evidence type="ECO:0000313" key="6">
    <source>
        <dbReference type="EMBL" id="QOV23582.1"/>
    </source>
</evidence>
<dbReference type="PANTHER" id="PTHR30385:SF7">
    <property type="entry name" value="RNA POLYMERASE SIGMA FACTOR FLIA"/>
    <property type="match status" value="1"/>
</dbReference>
<dbReference type="InterPro" id="IPR014284">
    <property type="entry name" value="RNA_pol_sigma-70_dom"/>
</dbReference>
<dbReference type="AlphaFoldDB" id="A0A7S6RFR2"/>
<dbReference type="InterPro" id="IPR007630">
    <property type="entry name" value="RNA_pol_sigma70_r4"/>
</dbReference>
<dbReference type="Gene3D" id="1.10.10.60">
    <property type="entry name" value="Homeodomain-like"/>
    <property type="match status" value="1"/>
</dbReference>
<keyword evidence="4" id="KW-0804">Transcription</keyword>
<feature type="domain" description="RNA polymerase sigma-70 region 4" evidence="5">
    <location>
        <begin position="304"/>
        <end position="344"/>
    </location>
</feature>
<dbReference type="GO" id="GO:0006352">
    <property type="term" value="P:DNA-templated transcription initiation"/>
    <property type="evidence" value="ECO:0007669"/>
    <property type="project" value="InterPro"/>
</dbReference>
<protein>
    <submittedName>
        <fullName evidence="6">Sigma-70 family RNA polymerase sigma factor</fullName>
    </submittedName>
</protein>
<dbReference type="RefSeq" id="WP_200989128.1">
    <property type="nucleotide sequence ID" value="NZ_CP063311.1"/>
</dbReference>
<dbReference type="InterPro" id="IPR013325">
    <property type="entry name" value="RNA_pol_sigma_r2"/>
</dbReference>
<keyword evidence="7" id="KW-1185">Reference proteome</keyword>
<dbReference type="PANTHER" id="PTHR30385">
    <property type="entry name" value="SIGMA FACTOR F FLAGELLAR"/>
    <property type="match status" value="1"/>
</dbReference>
<accession>A0A7S6RFR2</accession>
<gene>
    <name evidence="6" type="ORF">IM676_04565</name>
</gene>
<dbReference type="GO" id="GO:0016987">
    <property type="term" value="F:sigma factor activity"/>
    <property type="evidence" value="ECO:0007669"/>
    <property type="project" value="UniProtKB-KW"/>
</dbReference>
<dbReference type="NCBIfam" id="TIGR02937">
    <property type="entry name" value="sigma70-ECF"/>
    <property type="match status" value="1"/>
</dbReference>
<dbReference type="Pfam" id="PF04545">
    <property type="entry name" value="Sigma70_r4"/>
    <property type="match status" value="1"/>
</dbReference>
<evidence type="ECO:0000256" key="1">
    <source>
        <dbReference type="ARBA" id="ARBA00023015"/>
    </source>
</evidence>
<sequence>MQPRPTIIQIFSTFLQFEGDRFSHWATESRLRRSIQNCLQQTSKNITENFWVIYWYKSWEVTATKFLAQQHLTAYLQEACYWSSQKTTANLLSTQYKLSDCFQIAIAQVNKVIQGFNPNYSSSLKSYASIVFGNAIREYCRQVGEVDICTDWGLLRKTSQRRFHDALKNAGFSSDRINAYILAWQCFKTLYIPQPGNCRQLAPPDEQIWQAIAQIYNTHSHDKVNPQTLENWLLSAATSVRKYLYPRIDSLNISLGEDYGELLDYLPQTEPASLMDAIIATEEAQTRAGVQMQINQLLGDTITQLEPQLQKILQLYYGQQQNQDVIAKQLEIKQYTVSRRLTKAKTILLRTVANWSRNTLHISINTDLLTSMSPVIEEWLQNYYSLSTKGVE</sequence>
<dbReference type="Proteomes" id="UP000593846">
    <property type="component" value="Chromosome"/>
</dbReference>
<evidence type="ECO:0000259" key="5">
    <source>
        <dbReference type="Pfam" id="PF04545"/>
    </source>
</evidence>
<keyword evidence="3" id="KW-0238">DNA-binding</keyword>
<keyword evidence="2" id="KW-0731">Sigma factor</keyword>
<organism evidence="6 7">
    <name type="scientific">Anabaenopsis elenkinii CCIBt3563</name>
    <dbReference type="NCBI Taxonomy" id="2779889"/>
    <lineage>
        <taxon>Bacteria</taxon>
        <taxon>Bacillati</taxon>
        <taxon>Cyanobacteriota</taxon>
        <taxon>Cyanophyceae</taxon>
        <taxon>Nostocales</taxon>
        <taxon>Nodulariaceae</taxon>
        <taxon>Anabaenopsis</taxon>
    </lineage>
</organism>
<evidence type="ECO:0000313" key="7">
    <source>
        <dbReference type="Proteomes" id="UP000593846"/>
    </source>
</evidence>